<evidence type="ECO:0000313" key="2">
    <source>
        <dbReference type="Proteomes" id="UP000204584"/>
    </source>
</evidence>
<evidence type="ECO:0000313" key="1">
    <source>
        <dbReference type="EMBL" id="AGO84904.2"/>
    </source>
</evidence>
<dbReference type="RefSeq" id="YP_008437978.2">
    <property type="nucleotide sequence ID" value="NC_022098.1"/>
</dbReference>
<reference evidence="1 2" key="1">
    <citation type="journal article" date="2013" name="Science">
        <title>Pandoraviruses: amoeba viruses with genomes up to 2.5 Mb reaching that of parasitic eukaryotes.</title>
        <authorList>
            <person name="Philippe N."/>
            <person name="Legendre M."/>
            <person name="Doutre G."/>
            <person name="Coute Y."/>
            <person name="Poirot O."/>
            <person name="Lescot M."/>
            <person name="Arslan D."/>
            <person name="Seltzer V."/>
            <person name="Bertaux L."/>
            <person name="Bruley C."/>
            <person name="Garin J."/>
            <person name="Claverie J.M."/>
            <person name="Abergel C."/>
        </authorList>
    </citation>
    <scope>NUCLEOTIDE SEQUENCE [LARGE SCALE GENOMIC DNA]</scope>
</reference>
<proteinExistence type="predicted"/>
<gene>
    <name evidence="1" type="ORF">psal_cds_850</name>
</gene>
<organism evidence="1 2">
    <name type="scientific">Pandoravirus salinus</name>
    <dbReference type="NCBI Taxonomy" id="1349410"/>
    <lineage>
        <taxon>Viruses</taxon>
        <taxon>Pandoravirus</taxon>
    </lineage>
</organism>
<dbReference type="KEGG" id="vg:16606691"/>
<protein>
    <submittedName>
        <fullName evidence="1">Uncharacterized protein</fullName>
    </submittedName>
</protein>
<name>S4VW82_9VIRU</name>
<sequence length="99" mass="11301">MFVLIDAQTRARVTPLSFGGARGPKIRATPLADDAKSDLHLRDSRGWAGRQVQRSHFCLLRRQAHTVPRDQSHRPTTAPNNCRRRTICRQRSFPFVGRP</sequence>
<dbReference type="Proteomes" id="UP000204584">
    <property type="component" value="Segment"/>
</dbReference>
<keyword evidence="2" id="KW-1185">Reference proteome</keyword>
<dbReference type="GeneID" id="16606691"/>
<accession>S4VW82</accession>
<dbReference type="EMBL" id="KC977571">
    <property type="protein sequence ID" value="AGO84904.2"/>
    <property type="molecule type" value="Genomic_DNA"/>
</dbReference>